<evidence type="ECO:0000313" key="2">
    <source>
        <dbReference type="Proteomes" id="UP000294656"/>
    </source>
</evidence>
<dbReference type="AlphaFoldDB" id="A0A4R6MDJ8"/>
<evidence type="ECO:0008006" key="3">
    <source>
        <dbReference type="Google" id="ProtNLM"/>
    </source>
</evidence>
<protein>
    <recommendedName>
        <fullName evidence="3">PilZ domain-containing protein</fullName>
    </recommendedName>
</protein>
<organism evidence="1 2">
    <name type="scientific">Marinomonas balearica</name>
    <dbReference type="NCBI Taxonomy" id="491947"/>
    <lineage>
        <taxon>Bacteria</taxon>
        <taxon>Pseudomonadati</taxon>
        <taxon>Pseudomonadota</taxon>
        <taxon>Gammaproteobacteria</taxon>
        <taxon>Oceanospirillales</taxon>
        <taxon>Oceanospirillaceae</taxon>
        <taxon>Marinomonas</taxon>
    </lineage>
</organism>
<name>A0A4R6MDJ8_9GAMM</name>
<gene>
    <name evidence="1" type="ORF">DFP79_1213</name>
</gene>
<keyword evidence="2" id="KW-1185">Reference proteome</keyword>
<sequence length="108" mass="12386">MNIKSAPYVRCFWAGKMFLTNGHTTNIHCTHISPTQVEIESPIALEGSRKVKLELNAMHEGKLAHLKAICDPISVVLNEHDLHYIKLNFHNINPKDLDFIEEFVQDHQ</sequence>
<dbReference type="Proteomes" id="UP000294656">
    <property type="component" value="Unassembled WGS sequence"/>
</dbReference>
<evidence type="ECO:0000313" key="1">
    <source>
        <dbReference type="EMBL" id="TDO98800.1"/>
    </source>
</evidence>
<proteinExistence type="predicted"/>
<comment type="caution">
    <text evidence="1">The sequence shown here is derived from an EMBL/GenBank/DDBJ whole genome shotgun (WGS) entry which is preliminary data.</text>
</comment>
<accession>A0A4R6MDJ8</accession>
<reference evidence="1 2" key="1">
    <citation type="submission" date="2019-03" db="EMBL/GenBank/DDBJ databases">
        <title>Genomic Encyclopedia of Type Strains, Phase III (KMG-III): the genomes of soil and plant-associated and newly described type strains.</title>
        <authorList>
            <person name="Whitman W."/>
        </authorList>
    </citation>
    <scope>NUCLEOTIDE SEQUENCE [LARGE SCALE GENOMIC DNA]</scope>
    <source>
        <strain evidence="1 2">CECT 7378</strain>
    </source>
</reference>
<dbReference type="EMBL" id="SNXC01000010">
    <property type="protein sequence ID" value="TDO98800.1"/>
    <property type="molecule type" value="Genomic_DNA"/>
</dbReference>